<feature type="compositionally biased region" description="Basic and acidic residues" evidence="1">
    <location>
        <begin position="50"/>
        <end position="63"/>
    </location>
</feature>
<proteinExistence type="predicted"/>
<evidence type="ECO:0000256" key="1">
    <source>
        <dbReference type="SAM" id="MobiDB-lite"/>
    </source>
</evidence>
<organism evidence="2 3">
    <name type="scientific">Nocardiopsis gilva YIM 90087</name>
    <dbReference type="NCBI Taxonomy" id="1235441"/>
    <lineage>
        <taxon>Bacteria</taxon>
        <taxon>Bacillati</taxon>
        <taxon>Actinomycetota</taxon>
        <taxon>Actinomycetes</taxon>
        <taxon>Streptosporangiales</taxon>
        <taxon>Nocardiopsidaceae</taxon>
        <taxon>Nocardiopsis</taxon>
    </lineage>
</organism>
<dbReference type="AlphaFoldDB" id="A0A223S0M4"/>
<dbReference type="EMBL" id="CP022753">
    <property type="protein sequence ID" value="ASU81683.1"/>
    <property type="molecule type" value="Genomic_DNA"/>
</dbReference>
<gene>
    <name evidence="2" type="ORF">CDO52_01725</name>
</gene>
<dbReference type="KEGG" id="ngv:CDO52_01725"/>
<dbReference type="Proteomes" id="UP000215005">
    <property type="component" value="Chromosome"/>
</dbReference>
<evidence type="ECO:0000313" key="3">
    <source>
        <dbReference type="Proteomes" id="UP000215005"/>
    </source>
</evidence>
<dbReference type="RefSeq" id="WP_017620529.1">
    <property type="nucleotide sequence ID" value="NZ_ANBG01000329.1"/>
</dbReference>
<sequence>MRRATPTSTGLSRSHRGDRTVIGYGMAAPVLPRLRGAGIKVIAVEGDESVKGRARPVDTRGPVEEGGAA</sequence>
<protein>
    <submittedName>
        <fullName evidence="2">Uncharacterized protein</fullName>
    </submittedName>
</protein>
<feature type="region of interest" description="Disordered" evidence="1">
    <location>
        <begin position="50"/>
        <end position="69"/>
    </location>
</feature>
<accession>A0A223S0M4</accession>
<evidence type="ECO:0000313" key="2">
    <source>
        <dbReference type="EMBL" id="ASU81683.1"/>
    </source>
</evidence>
<reference evidence="2 3" key="1">
    <citation type="submission" date="2017-08" db="EMBL/GenBank/DDBJ databases">
        <title>The complete genome sequence of Nocardiopsis gilva YIM 90087.</title>
        <authorList>
            <person name="Yin M."/>
            <person name="Tang S."/>
        </authorList>
    </citation>
    <scope>NUCLEOTIDE SEQUENCE [LARGE SCALE GENOMIC DNA]</scope>
    <source>
        <strain evidence="2 3">YIM 90087</strain>
    </source>
</reference>
<name>A0A223S0M4_9ACTN</name>
<keyword evidence="3" id="KW-1185">Reference proteome</keyword>